<dbReference type="GO" id="GO:0005634">
    <property type="term" value="C:nucleus"/>
    <property type="evidence" value="ECO:0007669"/>
    <property type="project" value="UniProtKB-SubCell"/>
</dbReference>
<comment type="subcellular location">
    <subcellularLocation>
        <location evidence="1">Nucleus</location>
    </subcellularLocation>
</comment>
<protein>
    <submittedName>
        <fullName evidence="6">Uncharacterized protein</fullName>
    </submittedName>
</protein>
<dbReference type="PANTHER" id="PTHR16088">
    <property type="entry name" value="YY1 ASSOCIATED PROTEIN-RELATED"/>
    <property type="match status" value="1"/>
</dbReference>
<feature type="compositionally biased region" description="Basic and acidic residues" evidence="5">
    <location>
        <begin position="9"/>
        <end position="24"/>
    </location>
</feature>
<feature type="compositionally biased region" description="Acidic residues" evidence="5">
    <location>
        <begin position="60"/>
        <end position="70"/>
    </location>
</feature>
<keyword evidence="7" id="KW-1185">Reference proteome</keyword>
<evidence type="ECO:0000313" key="7">
    <source>
        <dbReference type="Proteomes" id="UP000694383"/>
    </source>
</evidence>
<sequence>SPGSGRSIDSPHPEGAESESEHEVTVTLSRSGKEEHCGDGETSSDESRSSVIHIQKLSSEETEDDDDLRESEDLVFAQDYLHRVCEAVQGCSSLAEQLLQVLDEFSAAGALEVLYGRLSRVLQPWPQLLKDFAAFLNHKQARKCGLVAAITLP</sequence>
<organism evidence="6 7">
    <name type="scientific">Oryzias sinensis</name>
    <name type="common">Chinese medaka</name>
    <dbReference type="NCBI Taxonomy" id="183150"/>
    <lineage>
        <taxon>Eukaryota</taxon>
        <taxon>Metazoa</taxon>
        <taxon>Chordata</taxon>
        <taxon>Craniata</taxon>
        <taxon>Vertebrata</taxon>
        <taxon>Euteleostomi</taxon>
        <taxon>Actinopterygii</taxon>
        <taxon>Neopterygii</taxon>
        <taxon>Teleostei</taxon>
        <taxon>Neoteleostei</taxon>
        <taxon>Acanthomorphata</taxon>
        <taxon>Ovalentaria</taxon>
        <taxon>Atherinomorphae</taxon>
        <taxon>Beloniformes</taxon>
        <taxon>Adrianichthyidae</taxon>
        <taxon>Oryziinae</taxon>
        <taxon>Oryzias</taxon>
    </lineage>
</organism>
<proteinExistence type="predicted"/>
<keyword evidence="2" id="KW-0805">Transcription regulation</keyword>
<dbReference type="GO" id="GO:0006355">
    <property type="term" value="P:regulation of DNA-templated transcription"/>
    <property type="evidence" value="ECO:0007669"/>
    <property type="project" value="InterPro"/>
</dbReference>
<keyword evidence="4" id="KW-0539">Nucleus</keyword>
<dbReference type="Proteomes" id="UP000694383">
    <property type="component" value="Unplaced"/>
</dbReference>
<dbReference type="SUPFAM" id="SSF47762">
    <property type="entry name" value="PAH2 domain"/>
    <property type="match status" value="1"/>
</dbReference>
<dbReference type="PANTHER" id="PTHR16088:SF3">
    <property type="entry name" value="GON-4-LIKE PROTEIN"/>
    <property type="match status" value="1"/>
</dbReference>
<dbReference type="Ensembl" id="ENSOSIT00000007275.1">
    <property type="protein sequence ID" value="ENSOSIP00000006810.1"/>
    <property type="gene ID" value="ENSOSIG00000004584.1"/>
</dbReference>
<dbReference type="AlphaFoldDB" id="A0A8C7X223"/>
<dbReference type="InterPro" id="IPR052435">
    <property type="entry name" value="YY1-Transcr_Regul"/>
</dbReference>
<dbReference type="GO" id="GO:0003712">
    <property type="term" value="F:transcription coregulator activity"/>
    <property type="evidence" value="ECO:0007669"/>
    <property type="project" value="TreeGrafter"/>
</dbReference>
<evidence type="ECO:0000256" key="5">
    <source>
        <dbReference type="SAM" id="MobiDB-lite"/>
    </source>
</evidence>
<dbReference type="InterPro" id="IPR036600">
    <property type="entry name" value="PAH_sf"/>
</dbReference>
<evidence type="ECO:0000256" key="3">
    <source>
        <dbReference type="ARBA" id="ARBA00023163"/>
    </source>
</evidence>
<name>A0A8C7X223_9TELE</name>
<evidence type="ECO:0000256" key="1">
    <source>
        <dbReference type="ARBA" id="ARBA00004123"/>
    </source>
</evidence>
<reference evidence="6" key="1">
    <citation type="submission" date="2025-08" db="UniProtKB">
        <authorList>
            <consortium name="Ensembl"/>
        </authorList>
    </citation>
    <scope>IDENTIFICATION</scope>
</reference>
<reference evidence="6" key="2">
    <citation type="submission" date="2025-09" db="UniProtKB">
        <authorList>
            <consortium name="Ensembl"/>
        </authorList>
    </citation>
    <scope>IDENTIFICATION</scope>
</reference>
<evidence type="ECO:0000256" key="2">
    <source>
        <dbReference type="ARBA" id="ARBA00023015"/>
    </source>
</evidence>
<accession>A0A8C7X223</accession>
<keyword evidence="3" id="KW-0804">Transcription</keyword>
<feature type="region of interest" description="Disordered" evidence="5">
    <location>
        <begin position="1"/>
        <end position="70"/>
    </location>
</feature>
<evidence type="ECO:0000256" key="4">
    <source>
        <dbReference type="ARBA" id="ARBA00023242"/>
    </source>
</evidence>
<evidence type="ECO:0000313" key="6">
    <source>
        <dbReference type="Ensembl" id="ENSOSIP00000006810.1"/>
    </source>
</evidence>